<evidence type="ECO:0000256" key="3">
    <source>
        <dbReference type="ARBA" id="ARBA00034247"/>
    </source>
</evidence>
<dbReference type="PROSITE" id="PS50887">
    <property type="entry name" value="GGDEF"/>
    <property type="match status" value="1"/>
</dbReference>
<keyword evidence="4" id="KW-0472">Membrane</keyword>
<keyword evidence="7" id="KW-1185">Reference proteome</keyword>
<dbReference type="RefSeq" id="WP_024024645.1">
    <property type="nucleotide sequence ID" value="NZ_AYOZ01000034.1"/>
</dbReference>
<dbReference type="STRING" id="1208321.D104_12930"/>
<dbReference type="SUPFAM" id="SSF55073">
    <property type="entry name" value="Nucleotide cyclase"/>
    <property type="match status" value="1"/>
</dbReference>
<comment type="cofactor">
    <cofactor evidence="1">
        <name>Mg(2+)</name>
        <dbReference type="ChEBI" id="CHEBI:18420"/>
    </cofactor>
</comment>
<dbReference type="InterPro" id="IPR043128">
    <property type="entry name" value="Rev_trsase/Diguanyl_cyclase"/>
</dbReference>
<dbReference type="EC" id="2.7.7.65" evidence="2"/>
<gene>
    <name evidence="6" type="ORF">D104_12930</name>
</gene>
<dbReference type="eggNOG" id="COG3706">
    <property type="taxonomic scope" value="Bacteria"/>
</dbReference>
<dbReference type="PANTHER" id="PTHR45138">
    <property type="entry name" value="REGULATORY COMPONENTS OF SENSORY TRANSDUCTION SYSTEM"/>
    <property type="match status" value="1"/>
</dbReference>
<dbReference type="Proteomes" id="UP000018857">
    <property type="component" value="Unassembled WGS sequence"/>
</dbReference>
<organism evidence="6 7">
    <name type="scientific">Marinomonas profundimaris</name>
    <dbReference type="NCBI Taxonomy" id="1208321"/>
    <lineage>
        <taxon>Bacteria</taxon>
        <taxon>Pseudomonadati</taxon>
        <taxon>Pseudomonadota</taxon>
        <taxon>Gammaproteobacteria</taxon>
        <taxon>Oceanospirillales</taxon>
        <taxon>Oceanospirillaceae</taxon>
        <taxon>Marinomonas</taxon>
    </lineage>
</organism>
<dbReference type="AlphaFoldDB" id="W1RQA4"/>
<dbReference type="PANTHER" id="PTHR45138:SF9">
    <property type="entry name" value="DIGUANYLATE CYCLASE DGCM-RELATED"/>
    <property type="match status" value="1"/>
</dbReference>
<reference evidence="6 7" key="1">
    <citation type="journal article" date="2014" name="Genome Announc.">
        <title>Draft Genome Sequence of Marinomonas sp. Strain D104, a Polycyclic Aromatic Hydrocarbon-Degrading Bacterium from the Deep-Sea Sediment of the Arctic Ocean.</title>
        <authorList>
            <person name="Dong C."/>
            <person name="Bai X."/>
            <person name="Lai Q."/>
            <person name="Xie Y."/>
            <person name="Chen X."/>
            <person name="Shao Z."/>
        </authorList>
    </citation>
    <scope>NUCLEOTIDE SEQUENCE [LARGE SCALE GENOMIC DNA]</scope>
    <source>
        <strain evidence="6 7">D104</strain>
    </source>
</reference>
<dbReference type="Gene3D" id="6.10.340.10">
    <property type="match status" value="1"/>
</dbReference>
<proteinExistence type="predicted"/>
<dbReference type="EMBL" id="AYOZ01000034">
    <property type="protein sequence ID" value="ETI59236.1"/>
    <property type="molecule type" value="Genomic_DNA"/>
</dbReference>
<sequence>MKKPLPNMRYKQLSMIKKLAILLLVVIALFVSVGTLLQTKLEQTQSILNDLTSNTLPAMINANQSAIKSNELLSALESLMSSNTPVERRIADVEVQKKLKETQEQANKVSYSQNELRLLNTIQEEMIDLNFFIDTKLDLADQITKKQNELSRLKSNADYAFQVNIGHTDLDKKQKTAWKIAYLEVITLAYTIEDTHRLNDLQELQRLIEQQLSNIELITEKLPPSLNKRLAPLNAAIRDLLSGEKGLLSSQERYIRISGRTRGRENFIQNLISDYNKVANQFSLNENQKLKTKMMALTNGMYTQETWFVFGFVLLAAMISLILALYSQVINRLSNLTKRIHNMTAAPILNQSSNDEIDELFQAFDQFSDTINKQNSLLETQSLTDSLTNIANRRAFDRRLAYELSNDRTIQADLSVVLIDVDFFKQYNDTYGHASGDDALQKIAMMLSHTVPNNNNLIARYGGEEFVVILPNKTMEEANTEANNIMNAIKLANIKHSQSSVSDRITISIGIATRTKGAITDTDTLMKKADIALYHSKAQGRNQASHINDIETDHS</sequence>
<feature type="domain" description="GGDEF" evidence="5">
    <location>
        <begin position="412"/>
        <end position="549"/>
    </location>
</feature>
<evidence type="ECO:0000256" key="1">
    <source>
        <dbReference type="ARBA" id="ARBA00001946"/>
    </source>
</evidence>
<keyword evidence="4" id="KW-1133">Transmembrane helix</keyword>
<feature type="transmembrane region" description="Helical" evidence="4">
    <location>
        <begin position="307"/>
        <end position="326"/>
    </location>
</feature>
<dbReference type="SMART" id="SM00267">
    <property type="entry name" value="GGDEF"/>
    <property type="match status" value="1"/>
</dbReference>
<dbReference type="NCBIfam" id="TIGR00254">
    <property type="entry name" value="GGDEF"/>
    <property type="match status" value="1"/>
</dbReference>
<dbReference type="FunFam" id="3.30.70.270:FF:000001">
    <property type="entry name" value="Diguanylate cyclase domain protein"/>
    <property type="match status" value="1"/>
</dbReference>
<evidence type="ECO:0000313" key="6">
    <source>
        <dbReference type="EMBL" id="ETI59236.1"/>
    </source>
</evidence>
<accession>W1RQA4</accession>
<dbReference type="Pfam" id="PF00990">
    <property type="entry name" value="GGDEF"/>
    <property type="match status" value="1"/>
</dbReference>
<dbReference type="InterPro" id="IPR029787">
    <property type="entry name" value="Nucleotide_cyclase"/>
</dbReference>
<protein>
    <recommendedName>
        <fullName evidence="2">diguanylate cyclase</fullName>
        <ecNumber evidence="2">2.7.7.65</ecNumber>
    </recommendedName>
</protein>
<keyword evidence="4" id="KW-0812">Transmembrane</keyword>
<evidence type="ECO:0000256" key="2">
    <source>
        <dbReference type="ARBA" id="ARBA00012528"/>
    </source>
</evidence>
<dbReference type="InterPro" id="IPR000160">
    <property type="entry name" value="GGDEF_dom"/>
</dbReference>
<dbReference type="OrthoDB" id="5756373at2"/>
<evidence type="ECO:0000256" key="4">
    <source>
        <dbReference type="SAM" id="Phobius"/>
    </source>
</evidence>
<evidence type="ECO:0000313" key="7">
    <source>
        <dbReference type="Proteomes" id="UP000018857"/>
    </source>
</evidence>
<dbReference type="GO" id="GO:0052621">
    <property type="term" value="F:diguanylate cyclase activity"/>
    <property type="evidence" value="ECO:0007669"/>
    <property type="project" value="UniProtKB-EC"/>
</dbReference>
<dbReference type="PATRIC" id="fig|1208321.3.peg.2572"/>
<comment type="caution">
    <text evidence="6">The sequence shown here is derived from an EMBL/GenBank/DDBJ whole genome shotgun (WGS) entry which is preliminary data.</text>
</comment>
<comment type="catalytic activity">
    <reaction evidence="3">
        <text>2 GTP = 3',3'-c-di-GMP + 2 diphosphate</text>
        <dbReference type="Rhea" id="RHEA:24898"/>
        <dbReference type="ChEBI" id="CHEBI:33019"/>
        <dbReference type="ChEBI" id="CHEBI:37565"/>
        <dbReference type="ChEBI" id="CHEBI:58805"/>
        <dbReference type="EC" id="2.7.7.65"/>
    </reaction>
</comment>
<evidence type="ECO:0000259" key="5">
    <source>
        <dbReference type="PROSITE" id="PS50887"/>
    </source>
</evidence>
<dbReference type="CDD" id="cd01949">
    <property type="entry name" value="GGDEF"/>
    <property type="match status" value="1"/>
</dbReference>
<name>W1RQA4_9GAMM</name>
<dbReference type="Gene3D" id="3.30.70.270">
    <property type="match status" value="1"/>
</dbReference>
<dbReference type="InterPro" id="IPR050469">
    <property type="entry name" value="Diguanylate_Cyclase"/>
</dbReference>